<dbReference type="AlphaFoldDB" id="A0A554A3S8"/>
<evidence type="ECO:0000313" key="10">
    <source>
        <dbReference type="Proteomes" id="UP000318521"/>
    </source>
</evidence>
<keyword evidence="6" id="KW-0804">Transcription</keyword>
<proteinExistence type="inferred from homology"/>
<keyword evidence="10" id="KW-1185">Reference proteome</keyword>
<evidence type="ECO:0000256" key="5">
    <source>
        <dbReference type="ARBA" id="ARBA00023015"/>
    </source>
</evidence>
<reference evidence="9 10" key="1">
    <citation type="submission" date="2019-07" db="EMBL/GenBank/DDBJ databases">
        <authorList>
            <person name="Park Y.J."/>
            <person name="Jeong S.E."/>
            <person name="Jung H.S."/>
        </authorList>
    </citation>
    <scope>NUCLEOTIDE SEQUENCE [LARGE SCALE GENOMIC DNA]</scope>
    <source>
        <strain evidence="10">P16(2019)</strain>
    </source>
</reference>
<keyword evidence="9" id="KW-0282">Flagellum</keyword>
<keyword evidence="9" id="KW-0969">Cilium</keyword>
<evidence type="ECO:0000256" key="6">
    <source>
        <dbReference type="ARBA" id="ARBA00023163"/>
    </source>
</evidence>
<comment type="caution">
    <text evidence="9">The sequence shown here is derived from an EMBL/GenBank/DDBJ whole genome shotgun (WGS) entry which is preliminary data.</text>
</comment>
<feature type="compositionally biased region" description="Basic and acidic residues" evidence="7">
    <location>
        <begin position="21"/>
        <end position="36"/>
    </location>
</feature>
<evidence type="ECO:0000256" key="2">
    <source>
        <dbReference type="ARBA" id="ARBA00017823"/>
    </source>
</evidence>
<keyword evidence="9" id="KW-0966">Cell projection</keyword>
<protein>
    <recommendedName>
        <fullName evidence="2">Negative regulator of flagellin synthesis</fullName>
    </recommendedName>
</protein>
<comment type="similarity">
    <text evidence="1">Belongs to the FlgM family.</text>
</comment>
<organism evidence="9 10">
    <name type="scientific">Alkalicoccobacillus porphyridii</name>
    <dbReference type="NCBI Taxonomy" id="2597270"/>
    <lineage>
        <taxon>Bacteria</taxon>
        <taxon>Bacillati</taxon>
        <taxon>Bacillota</taxon>
        <taxon>Bacilli</taxon>
        <taxon>Bacillales</taxon>
        <taxon>Bacillaceae</taxon>
        <taxon>Alkalicoccobacillus</taxon>
    </lineage>
</organism>
<evidence type="ECO:0000256" key="4">
    <source>
        <dbReference type="ARBA" id="ARBA00022795"/>
    </source>
</evidence>
<accession>A0A554A3S8</accession>
<keyword evidence="3" id="KW-0678">Repressor</keyword>
<dbReference type="InterPro" id="IPR007412">
    <property type="entry name" value="FlgM"/>
</dbReference>
<keyword evidence="5" id="KW-0805">Transcription regulation</keyword>
<dbReference type="EMBL" id="VLXZ01000001">
    <property type="protein sequence ID" value="TSB48343.1"/>
    <property type="molecule type" value="Genomic_DNA"/>
</dbReference>
<evidence type="ECO:0000259" key="8">
    <source>
        <dbReference type="Pfam" id="PF04316"/>
    </source>
</evidence>
<feature type="domain" description="Anti-sigma-28 factor FlgM C-terminal" evidence="8">
    <location>
        <begin position="33"/>
        <end position="80"/>
    </location>
</feature>
<dbReference type="SUPFAM" id="SSF101498">
    <property type="entry name" value="Anti-sigma factor FlgM"/>
    <property type="match status" value="1"/>
</dbReference>
<gene>
    <name evidence="9" type="primary">flgM</name>
    <name evidence="9" type="ORF">FN960_01965</name>
</gene>
<keyword evidence="4" id="KW-1005">Bacterial flagellum biogenesis</keyword>
<name>A0A554A3S8_9BACI</name>
<dbReference type="OrthoDB" id="2991036at2"/>
<dbReference type="InterPro" id="IPR031316">
    <property type="entry name" value="FlgM_C"/>
</dbReference>
<evidence type="ECO:0000313" key="9">
    <source>
        <dbReference type="EMBL" id="TSB48343.1"/>
    </source>
</evidence>
<dbReference type="Pfam" id="PF04316">
    <property type="entry name" value="FlgM"/>
    <property type="match status" value="1"/>
</dbReference>
<dbReference type="InterPro" id="IPR035890">
    <property type="entry name" value="Anti-sigma-28_factor_FlgM_sf"/>
</dbReference>
<feature type="region of interest" description="Disordered" evidence="7">
    <location>
        <begin position="1"/>
        <end position="36"/>
    </location>
</feature>
<dbReference type="GO" id="GO:0044781">
    <property type="term" value="P:bacterial-type flagellum organization"/>
    <property type="evidence" value="ECO:0007669"/>
    <property type="project" value="UniProtKB-KW"/>
</dbReference>
<feature type="compositionally biased region" description="Polar residues" evidence="7">
    <location>
        <begin position="1"/>
        <end position="20"/>
    </location>
</feature>
<evidence type="ECO:0000256" key="3">
    <source>
        <dbReference type="ARBA" id="ARBA00022491"/>
    </source>
</evidence>
<sequence>MKINPYTSVQPSTYRTTNSTHQEESRSSKQSKDKLEISTEAFDMQGIKDVEKARAARVEEIKRQVEAGEYKVNAQKTAEHFYDYWKK</sequence>
<dbReference type="Proteomes" id="UP000318521">
    <property type="component" value="Unassembled WGS sequence"/>
</dbReference>
<evidence type="ECO:0000256" key="1">
    <source>
        <dbReference type="ARBA" id="ARBA00005322"/>
    </source>
</evidence>
<dbReference type="NCBIfam" id="TIGR03824">
    <property type="entry name" value="FlgM_jcvi"/>
    <property type="match status" value="1"/>
</dbReference>
<dbReference type="GO" id="GO:0045892">
    <property type="term" value="P:negative regulation of DNA-templated transcription"/>
    <property type="evidence" value="ECO:0007669"/>
    <property type="project" value="InterPro"/>
</dbReference>
<dbReference type="RefSeq" id="WP_143846688.1">
    <property type="nucleotide sequence ID" value="NZ_VLXZ01000001.1"/>
</dbReference>
<evidence type="ECO:0000256" key="7">
    <source>
        <dbReference type="SAM" id="MobiDB-lite"/>
    </source>
</evidence>